<feature type="transmembrane region" description="Helical" evidence="1">
    <location>
        <begin position="226"/>
        <end position="245"/>
    </location>
</feature>
<accession>A0A126T7U9</accession>
<sequence length="257" mass="28484">MNILQLFQSEYISIIAGGLGGIVTAWLTQRVLNKRGIFTYSVTHTRVGVTAEDAIFGNVAVSWNGNPVQNLYLSTIEMKNESMNDYENVVVNAFTNDTLMMTEQTQLLDTPNILEWSEKYKNQLHVEPGSNPSEKQWTTYNGQREYIIPIFNRSQSIKITYLNSAKSNEMPSIWLSIAQKGVKLKFRGPQNQILGVPQNQAAFVGVLLGVAVLVALVIFVAELWAVAIAAMTYGLVAQLPGAYAIKAIRRLREAIGG</sequence>
<name>A0A126T7U9_9GAMM</name>
<dbReference type="RefSeq" id="WP_036273344.1">
    <property type="nucleotide sequence ID" value="NZ_CP014476.1"/>
</dbReference>
<evidence type="ECO:0000313" key="2">
    <source>
        <dbReference type="EMBL" id="AMK77834.1"/>
    </source>
</evidence>
<dbReference type="Proteomes" id="UP000030512">
    <property type="component" value="Chromosome"/>
</dbReference>
<protein>
    <submittedName>
        <fullName evidence="2">Uncharacterized protein</fullName>
    </submittedName>
</protein>
<keyword evidence="1" id="KW-0472">Membrane</keyword>
<dbReference type="KEGG" id="mdn:JT25_015350"/>
<evidence type="ECO:0000313" key="3">
    <source>
        <dbReference type="Proteomes" id="UP000030512"/>
    </source>
</evidence>
<gene>
    <name evidence="2" type="ORF">JT25_015350</name>
</gene>
<feature type="transmembrane region" description="Helical" evidence="1">
    <location>
        <begin position="201"/>
        <end position="220"/>
    </location>
</feature>
<dbReference type="EMBL" id="CP014476">
    <property type="protein sequence ID" value="AMK77834.1"/>
    <property type="molecule type" value="Genomic_DNA"/>
</dbReference>
<organism evidence="2 3">
    <name type="scientific">Methylomonas denitrificans</name>
    <dbReference type="NCBI Taxonomy" id="1538553"/>
    <lineage>
        <taxon>Bacteria</taxon>
        <taxon>Pseudomonadati</taxon>
        <taxon>Pseudomonadota</taxon>
        <taxon>Gammaproteobacteria</taxon>
        <taxon>Methylococcales</taxon>
        <taxon>Methylococcaceae</taxon>
        <taxon>Methylomonas</taxon>
    </lineage>
</organism>
<keyword evidence="3" id="KW-1185">Reference proteome</keyword>
<reference evidence="2 3" key="1">
    <citation type="journal article" date="2015" name="Environ. Microbiol.">
        <title>Methane oxidation coupled to nitrate reduction under hypoxia by the Gammaproteobacterium Methylomonas denitrificans, sp. nov. type strain FJG1.</title>
        <authorList>
            <person name="Kits K.D."/>
            <person name="Klotz M.G."/>
            <person name="Stein L.Y."/>
        </authorList>
    </citation>
    <scope>NUCLEOTIDE SEQUENCE [LARGE SCALE GENOMIC DNA]</scope>
    <source>
        <strain evidence="2 3">FJG1</strain>
    </source>
</reference>
<keyword evidence="1" id="KW-1133">Transmembrane helix</keyword>
<keyword evidence="1" id="KW-0812">Transmembrane</keyword>
<dbReference type="OrthoDB" id="7058709at2"/>
<dbReference type="AlphaFoldDB" id="A0A126T7U9"/>
<evidence type="ECO:0000256" key="1">
    <source>
        <dbReference type="SAM" id="Phobius"/>
    </source>
</evidence>
<feature type="transmembrane region" description="Helical" evidence="1">
    <location>
        <begin position="6"/>
        <end position="27"/>
    </location>
</feature>
<proteinExistence type="predicted"/>